<dbReference type="GO" id="GO:0006355">
    <property type="term" value="P:regulation of DNA-templated transcription"/>
    <property type="evidence" value="ECO:0007669"/>
    <property type="project" value="InterPro"/>
</dbReference>
<evidence type="ECO:0000256" key="2">
    <source>
        <dbReference type="ARBA" id="ARBA00022840"/>
    </source>
</evidence>
<dbReference type="AlphaFoldDB" id="A0A229RUL6"/>
<dbReference type="PANTHER" id="PTHR16305:SF35">
    <property type="entry name" value="TRANSCRIPTIONAL ACTIVATOR DOMAIN"/>
    <property type="match status" value="1"/>
</dbReference>
<dbReference type="InterPro" id="IPR016032">
    <property type="entry name" value="Sig_transdc_resp-reg_C-effctor"/>
</dbReference>
<dbReference type="GO" id="GO:0005524">
    <property type="term" value="F:ATP binding"/>
    <property type="evidence" value="ECO:0007669"/>
    <property type="project" value="UniProtKB-KW"/>
</dbReference>
<keyword evidence="5" id="KW-1185">Reference proteome</keyword>
<dbReference type="RefSeq" id="WP_093936890.1">
    <property type="nucleotide sequence ID" value="NZ_NMQT01000101.1"/>
</dbReference>
<dbReference type="SUPFAM" id="SSF48452">
    <property type="entry name" value="TPR-like"/>
    <property type="match status" value="1"/>
</dbReference>
<dbReference type="Gene3D" id="1.25.40.10">
    <property type="entry name" value="Tetratricopeptide repeat domain"/>
    <property type="match status" value="1"/>
</dbReference>
<reference evidence="4 5" key="1">
    <citation type="submission" date="2017-07" db="EMBL/GenBank/DDBJ databases">
        <title>Amycolatopsis thailandensis Genome sequencing and assembly.</title>
        <authorList>
            <person name="Kaur N."/>
            <person name="Mayilraj S."/>
        </authorList>
    </citation>
    <scope>NUCLEOTIDE SEQUENCE [LARGE SCALE GENOMIC DNA]</scope>
    <source>
        <strain evidence="4 5">JCM 16380</strain>
    </source>
</reference>
<dbReference type="InterPro" id="IPR000792">
    <property type="entry name" value="Tscrpt_reg_LuxR_C"/>
</dbReference>
<dbReference type="GO" id="GO:0005737">
    <property type="term" value="C:cytoplasm"/>
    <property type="evidence" value="ECO:0007669"/>
    <property type="project" value="TreeGrafter"/>
</dbReference>
<protein>
    <submittedName>
        <fullName evidence="4">LuxR family transcriptional regulator</fullName>
    </submittedName>
</protein>
<proteinExistence type="predicted"/>
<dbReference type="GO" id="GO:0004016">
    <property type="term" value="F:adenylate cyclase activity"/>
    <property type="evidence" value="ECO:0007669"/>
    <property type="project" value="TreeGrafter"/>
</dbReference>
<dbReference type="SUPFAM" id="SSF52540">
    <property type="entry name" value="P-loop containing nucleoside triphosphate hydrolases"/>
    <property type="match status" value="1"/>
</dbReference>
<comment type="caution">
    <text evidence="4">The sequence shown here is derived from an EMBL/GenBank/DDBJ whole genome shotgun (WGS) entry which is preliminary data.</text>
</comment>
<dbReference type="EMBL" id="NMQT01000101">
    <property type="protein sequence ID" value="OXM50383.1"/>
    <property type="molecule type" value="Genomic_DNA"/>
</dbReference>
<dbReference type="SUPFAM" id="SSF46894">
    <property type="entry name" value="C-terminal effector domain of the bipartite response regulators"/>
    <property type="match status" value="1"/>
</dbReference>
<evidence type="ECO:0000313" key="5">
    <source>
        <dbReference type="Proteomes" id="UP000215223"/>
    </source>
</evidence>
<evidence type="ECO:0000313" key="4">
    <source>
        <dbReference type="EMBL" id="OXM50383.1"/>
    </source>
</evidence>
<keyword evidence="2" id="KW-0067">ATP-binding</keyword>
<dbReference type="Gene3D" id="1.10.10.10">
    <property type="entry name" value="Winged helix-like DNA-binding domain superfamily/Winged helix DNA-binding domain"/>
    <property type="match status" value="1"/>
</dbReference>
<dbReference type="InterPro" id="IPR036388">
    <property type="entry name" value="WH-like_DNA-bd_sf"/>
</dbReference>
<keyword evidence="1" id="KW-0547">Nucleotide-binding</keyword>
<sequence>MSAVRRLEAEGADELVERETELRLLTRLIGDLEHGHGGSALVLGPAGSGRTALLDQVASLAAGRGLQVFTARGSATEADLPYGLLSQLLASIPELADVPWLHAALSDGTDVQVLHELLCQRLLESARRCPVLLVVDDLILADEQSEAWLAALQRRRGNDPVLLVAAHSGSQDADGDDAPLYLGGLPWENRHVVRLRPLSEAAVRRLVHAVPAPRLPVAEVYAATEGNPALLAEVLARSSACQAPGAEITAITADVRRDTVLDLLARLPSDLAALVRTIAAIGTLDEAYLRPLAAPLGMPLNRALRVLADSGLIGTDPAEPMNPQVATWVLAATGADERAGTRRRAAELGHRRAAPEEDVAGLLLGSQPVGEAWALETLHAAALRRREAGDHAEAARYYRRALAEPAPPGTSARLRLELETVEASSCPFTGGLRLARATRISGDDTVRTRLSAVDLMMQRGARDDALRELVVLSEAVLDDRDRADLVALHWLAEGSGAGAALLGVPAVADVDPASLTPAQAAAASWLVTTSCRDGRAARRLARRAADPSNEPMTLYSPRLALAITFTQTDDVLEALSVYEEVIADASAAGAGVPVALGLTGQAWIHLQRGRVQAAEEALAKAAASGPPDGWPLSVSDSLSTIAIAAALTRGDLDAAQRAVDAAVDGGPLYSAPYLLFMRGLLELDLKRHRRALGLFQECGRRMNAAGWLNPGLVPWRSHVAIAAQALGDEHTAAAMISEEWRLAQNWGTRTAIGRTHLSAGVAVRSEDAVFRLTQAVNALQQSPARVLYVEAVLLLAAAQLNRGQTSGVPRLLREAERLATAYQLAWATSRIADLGKRLSDRPRRSYRTASRRWRALSPAATDLVRRVLSNASNAELAEELGVSKRAVELRLTAIYRQLEVTGRAELRELFDALDKEL</sequence>
<dbReference type="InterPro" id="IPR041664">
    <property type="entry name" value="AAA_16"/>
</dbReference>
<dbReference type="Gene3D" id="3.40.50.300">
    <property type="entry name" value="P-loop containing nucleotide triphosphate hydrolases"/>
    <property type="match status" value="1"/>
</dbReference>
<gene>
    <name evidence="4" type="ORF">CFP71_27740</name>
</gene>
<organism evidence="4 5">
    <name type="scientific">Amycolatopsis thailandensis</name>
    <dbReference type="NCBI Taxonomy" id="589330"/>
    <lineage>
        <taxon>Bacteria</taxon>
        <taxon>Bacillati</taxon>
        <taxon>Actinomycetota</taxon>
        <taxon>Actinomycetes</taxon>
        <taxon>Pseudonocardiales</taxon>
        <taxon>Pseudonocardiaceae</taxon>
        <taxon>Amycolatopsis</taxon>
    </lineage>
</organism>
<dbReference type="OrthoDB" id="4335782at2"/>
<dbReference type="InterPro" id="IPR011990">
    <property type="entry name" value="TPR-like_helical_dom_sf"/>
</dbReference>
<dbReference type="SMART" id="SM00421">
    <property type="entry name" value="HTH_LUXR"/>
    <property type="match status" value="1"/>
</dbReference>
<evidence type="ECO:0000256" key="1">
    <source>
        <dbReference type="ARBA" id="ARBA00022741"/>
    </source>
</evidence>
<accession>A0A229RUL6</accession>
<name>A0A229RUL6_9PSEU</name>
<feature type="domain" description="HTH luxR-type" evidence="3">
    <location>
        <begin position="853"/>
        <end position="910"/>
    </location>
</feature>
<dbReference type="GO" id="GO:0003677">
    <property type="term" value="F:DNA binding"/>
    <property type="evidence" value="ECO:0007669"/>
    <property type="project" value="InterPro"/>
</dbReference>
<dbReference type="PANTHER" id="PTHR16305">
    <property type="entry name" value="TESTICULAR SOLUBLE ADENYLYL CYCLASE"/>
    <property type="match status" value="1"/>
</dbReference>
<dbReference type="InterPro" id="IPR027417">
    <property type="entry name" value="P-loop_NTPase"/>
</dbReference>
<evidence type="ECO:0000259" key="3">
    <source>
        <dbReference type="SMART" id="SM00421"/>
    </source>
</evidence>
<dbReference type="Proteomes" id="UP000215223">
    <property type="component" value="Unassembled WGS sequence"/>
</dbReference>
<dbReference type="Pfam" id="PF13191">
    <property type="entry name" value="AAA_16"/>
    <property type="match status" value="1"/>
</dbReference>